<accession>A0ABR9H8W1</accession>
<evidence type="ECO:0000313" key="2">
    <source>
        <dbReference type="Proteomes" id="UP000639010"/>
    </source>
</evidence>
<dbReference type="Proteomes" id="UP000639010">
    <property type="component" value="Unassembled WGS sequence"/>
</dbReference>
<dbReference type="EMBL" id="JADBGG010000047">
    <property type="protein sequence ID" value="MBE1427159.1"/>
    <property type="molecule type" value="Genomic_DNA"/>
</dbReference>
<protein>
    <submittedName>
        <fullName evidence="1">Uncharacterized protein</fullName>
    </submittedName>
</protein>
<dbReference type="RefSeq" id="WP_192624935.1">
    <property type="nucleotide sequence ID" value="NZ_JADBGG010000047.1"/>
</dbReference>
<evidence type="ECO:0000313" key="1">
    <source>
        <dbReference type="EMBL" id="MBE1427159.1"/>
    </source>
</evidence>
<proteinExistence type="predicted"/>
<reference evidence="1 2" key="1">
    <citation type="submission" date="2020-10" db="EMBL/GenBank/DDBJ databases">
        <title>Genomic Encyclopedia of Type Strains, Phase IV (KMG-IV): sequencing the most valuable type-strain genomes for metagenomic binning, comparative biology and taxonomic classification.</title>
        <authorList>
            <person name="Goeker M."/>
        </authorList>
    </citation>
    <scope>NUCLEOTIDE SEQUENCE [LARGE SCALE GENOMIC DNA]</scope>
    <source>
        <strain evidence="1 2">DSM 4194</strain>
    </source>
</reference>
<name>A0ABR9H8W1_9BACT</name>
<organism evidence="1 2">
    <name type="scientific">Desulfomicrobium macestii</name>
    <dbReference type="NCBI Taxonomy" id="90731"/>
    <lineage>
        <taxon>Bacteria</taxon>
        <taxon>Pseudomonadati</taxon>
        <taxon>Thermodesulfobacteriota</taxon>
        <taxon>Desulfovibrionia</taxon>
        <taxon>Desulfovibrionales</taxon>
        <taxon>Desulfomicrobiaceae</taxon>
        <taxon>Desulfomicrobium</taxon>
    </lineage>
</organism>
<sequence>MKSLLLLVLMPWRKSLVNNVLDGAAEGLVLKVLVPVGGDELLLASLKKGRAGRYCFGSMSAFAMLGCFRISENQGLWRLP</sequence>
<gene>
    <name evidence="1" type="ORF">H4684_003848</name>
</gene>
<comment type="caution">
    <text evidence="1">The sequence shown here is derived from an EMBL/GenBank/DDBJ whole genome shotgun (WGS) entry which is preliminary data.</text>
</comment>
<keyword evidence="2" id="KW-1185">Reference proteome</keyword>